<feature type="transmembrane region" description="Helical" evidence="2">
    <location>
        <begin position="218"/>
        <end position="237"/>
    </location>
</feature>
<evidence type="ECO:0000256" key="1">
    <source>
        <dbReference type="SAM" id="MobiDB-lite"/>
    </source>
</evidence>
<name>A0ABR9PBW9_9ACTN</name>
<keyword evidence="2" id="KW-0812">Transmembrane</keyword>
<keyword evidence="4" id="KW-1185">Reference proteome</keyword>
<reference evidence="3 4" key="1">
    <citation type="submission" date="2020-09" db="EMBL/GenBank/DDBJ databases">
        <title>Diversity and distribution of actinomycetes associated with coral in the coast of Hainan.</title>
        <authorList>
            <person name="Li F."/>
        </authorList>
    </citation>
    <scope>NUCLEOTIDE SEQUENCE [LARGE SCALE GENOMIC DNA]</scope>
    <source>
        <strain evidence="3 4">HNM0947</strain>
    </source>
</reference>
<protein>
    <submittedName>
        <fullName evidence="3">Uncharacterized protein</fullName>
    </submittedName>
</protein>
<comment type="caution">
    <text evidence="3">The sequence shown here is derived from an EMBL/GenBank/DDBJ whole genome shotgun (WGS) entry which is preliminary data.</text>
</comment>
<feature type="region of interest" description="Disordered" evidence="1">
    <location>
        <begin position="618"/>
        <end position="662"/>
    </location>
</feature>
<feature type="transmembrane region" description="Helical" evidence="2">
    <location>
        <begin position="190"/>
        <end position="212"/>
    </location>
</feature>
<organism evidence="3 4">
    <name type="scientific">Nocardiopsis coralli</name>
    <dbReference type="NCBI Taxonomy" id="2772213"/>
    <lineage>
        <taxon>Bacteria</taxon>
        <taxon>Bacillati</taxon>
        <taxon>Actinomycetota</taxon>
        <taxon>Actinomycetes</taxon>
        <taxon>Streptosporangiales</taxon>
        <taxon>Nocardiopsidaceae</taxon>
        <taxon>Nocardiopsis</taxon>
    </lineage>
</organism>
<proteinExistence type="predicted"/>
<evidence type="ECO:0000313" key="4">
    <source>
        <dbReference type="Proteomes" id="UP000806528"/>
    </source>
</evidence>
<evidence type="ECO:0000256" key="2">
    <source>
        <dbReference type="SAM" id="Phobius"/>
    </source>
</evidence>
<dbReference type="Proteomes" id="UP000806528">
    <property type="component" value="Unassembled WGS sequence"/>
</dbReference>
<sequence length="662" mass="75535">MHNSEVYVVGPDEPPERKYEVGLRYLENGMPRKAHDLIAAAFTKEHDSSEIRFHWVLALLSKRSFRDVSSGDHEKLRELWTRLHTFPEDAWRRALESLSALLECLDDPDADPEPAVDAVLELPSEQRELIVHHLGAMVTGGAKAKLWQQIVQDAVREATDNGRRDRAWSYFEPTPAGARARKPKPNSTNVWDGVGTAIWGSLLLMCAAGIGWTALAHGGFLELASCVLALVAGYLALRNALLWWHRNRLCNGGTQTQFLRPLKRRPPPAGFADRVDQDFRRYFIKYAPDRDEWQAWLEETEDVRRTLRDEVVHIYREKEVDAGSVKWLIRHMARDVRDRSSKDLPLDPRPRHEAGRSVRKRTWLFSVIGVVAMLSVIASALLHAPVITVVCLLGAGVSSRYAVSLWANIVSESWRVREERAERKRILQERQEEYERWTDKLASLRPTESEMETWLNADKTLILRSALIHHQLSWHEIVAHTFLQTSDESSRRAKEKYGAWRYSKYVIRLFLITQEGVRDVEARLNFNRGLVGKREFGDYRFDSVSSVHVVEQSRINYTLYLTLTNGDPQKIDVFEPSALVDERAEESGEDEDEVNVNLDASGFSHTRRILEGIAAEGKSWITRDQDQRERKRTAASTAHAGQPGVGGEPKGSQTPERVSAEH</sequence>
<feature type="transmembrane region" description="Helical" evidence="2">
    <location>
        <begin position="362"/>
        <end position="381"/>
    </location>
</feature>
<dbReference type="EMBL" id="JADBGI010000023">
    <property type="protein sequence ID" value="MBE3001343.1"/>
    <property type="molecule type" value="Genomic_DNA"/>
</dbReference>
<dbReference type="RefSeq" id="WP_193123940.1">
    <property type="nucleotide sequence ID" value="NZ_JADBGI010000023.1"/>
</dbReference>
<accession>A0ABR9PBW9</accession>
<keyword evidence="2" id="KW-1133">Transmembrane helix</keyword>
<keyword evidence="2" id="KW-0472">Membrane</keyword>
<gene>
    <name evidence="3" type="ORF">IDM40_21995</name>
</gene>
<evidence type="ECO:0000313" key="3">
    <source>
        <dbReference type="EMBL" id="MBE3001343.1"/>
    </source>
</evidence>